<feature type="binding site" description="axial binding residue" evidence="7">
    <location>
        <position position="394"/>
    </location>
    <ligand>
        <name>heme</name>
        <dbReference type="ChEBI" id="CHEBI:30413"/>
    </ligand>
    <ligandPart>
        <name>Fe</name>
        <dbReference type="ChEBI" id="CHEBI:18248"/>
    </ligandPart>
</feature>
<dbReference type="InterPro" id="IPR002401">
    <property type="entry name" value="Cyt_P450_E_grp-I"/>
</dbReference>
<organism evidence="9 10">
    <name type="scientific">Cohnella lupini</name>
    <dbReference type="NCBI Taxonomy" id="1294267"/>
    <lineage>
        <taxon>Bacteria</taxon>
        <taxon>Bacillati</taxon>
        <taxon>Bacillota</taxon>
        <taxon>Bacilli</taxon>
        <taxon>Bacillales</taxon>
        <taxon>Paenibacillaceae</taxon>
        <taxon>Cohnella</taxon>
    </lineage>
</organism>
<dbReference type="InterPro" id="IPR017972">
    <property type="entry name" value="Cyt_P450_CS"/>
</dbReference>
<evidence type="ECO:0000313" key="10">
    <source>
        <dbReference type="Proteomes" id="UP000256869"/>
    </source>
</evidence>
<dbReference type="GO" id="GO:0005506">
    <property type="term" value="F:iron ion binding"/>
    <property type="evidence" value="ECO:0007669"/>
    <property type="project" value="InterPro"/>
</dbReference>
<dbReference type="PRINTS" id="PR00385">
    <property type="entry name" value="P450"/>
</dbReference>
<dbReference type="PANTHER" id="PTHR24291:SF50">
    <property type="entry name" value="BIFUNCTIONAL ALBAFLAVENONE MONOOXYGENASE_TERPENE SYNTHASE"/>
    <property type="match status" value="1"/>
</dbReference>
<dbReference type="PROSITE" id="PS00086">
    <property type="entry name" value="CYTOCHROME_P450"/>
    <property type="match status" value="1"/>
</dbReference>
<comment type="caution">
    <text evidence="9">The sequence shown here is derived from an EMBL/GenBank/DDBJ whole genome shotgun (WGS) entry which is preliminary data.</text>
</comment>
<dbReference type="InterPro" id="IPR050196">
    <property type="entry name" value="Cytochrome_P450_Monoox"/>
</dbReference>
<dbReference type="GO" id="GO:0016705">
    <property type="term" value="F:oxidoreductase activity, acting on paired donors, with incorporation or reduction of molecular oxygen"/>
    <property type="evidence" value="ECO:0007669"/>
    <property type="project" value="InterPro"/>
</dbReference>
<accession>A0A3D9IA71</accession>
<evidence type="ECO:0000256" key="8">
    <source>
        <dbReference type="RuleBase" id="RU000461"/>
    </source>
</evidence>
<protein>
    <submittedName>
        <fullName evidence="9">Cytochrome P450</fullName>
    </submittedName>
</protein>
<dbReference type="PANTHER" id="PTHR24291">
    <property type="entry name" value="CYTOCHROME P450 FAMILY 4"/>
    <property type="match status" value="1"/>
</dbReference>
<dbReference type="InterPro" id="IPR036396">
    <property type="entry name" value="Cyt_P450_sf"/>
</dbReference>
<evidence type="ECO:0000256" key="6">
    <source>
        <dbReference type="ARBA" id="ARBA00023033"/>
    </source>
</evidence>
<evidence type="ECO:0000256" key="1">
    <source>
        <dbReference type="ARBA" id="ARBA00010617"/>
    </source>
</evidence>
<dbReference type="GO" id="GO:0020037">
    <property type="term" value="F:heme binding"/>
    <property type="evidence" value="ECO:0007669"/>
    <property type="project" value="InterPro"/>
</dbReference>
<comment type="cofactor">
    <cofactor evidence="7">
        <name>heme</name>
        <dbReference type="ChEBI" id="CHEBI:30413"/>
    </cofactor>
</comment>
<reference evidence="9 10" key="1">
    <citation type="submission" date="2018-07" db="EMBL/GenBank/DDBJ databases">
        <title>Genomic Encyclopedia of Type Strains, Phase III (KMG-III): the genomes of soil and plant-associated and newly described type strains.</title>
        <authorList>
            <person name="Whitman W."/>
        </authorList>
    </citation>
    <scope>NUCLEOTIDE SEQUENCE [LARGE SCALE GENOMIC DNA]</scope>
    <source>
        <strain evidence="9 10">CECT 8236</strain>
    </source>
</reference>
<name>A0A3D9IA71_9BACL</name>
<keyword evidence="2 7" id="KW-0349">Heme</keyword>
<keyword evidence="5 7" id="KW-0408">Iron</keyword>
<gene>
    <name evidence="9" type="ORF">DFP95_108138</name>
</gene>
<keyword evidence="6 8" id="KW-0503">Monooxygenase</keyword>
<dbReference type="EMBL" id="QRDY01000008">
    <property type="protein sequence ID" value="RED58611.1"/>
    <property type="molecule type" value="Genomic_DNA"/>
</dbReference>
<sequence>MTRITDIPTSRTANFIRFQRDPLGFLVDALPLGDVVSLRTSSFRPTYIINSPDFVQEILVHQEQGFRKGRSSDVLRRTIGDGLLTSENSVHRHQKKALMPVFYKERIMAYAEVVEEETKKLADSLEEGTPIPMHEAMMQLTLGIVARSLFKTELDSRKAELAAAVDVTIRETAGTIFSPLILPFGIPTPGHVKHKRAIRTLEAMIYEAIAKARANPEHYSDSMLGLLLDTQDESGQALNDREIRDQMMTMLLAGHETTANALVWAWYCLERTPDAAARLRAEQDELREEEQRTGKSQPAYEKYRRMVYAKQAVQETLRLYPPAWAILRESERELTMLGDRFPKNSSFLISPYAIHRKEGVFGDAYAFRPERFDEGVSQWARFAYFPFGGGSRGCIGSQFALLEAGLILGSLAGRFEFSSVPGQGEGKPEPLVSLRVKNGRWMVPRRRR</sequence>
<evidence type="ECO:0000313" key="9">
    <source>
        <dbReference type="EMBL" id="RED58611.1"/>
    </source>
</evidence>
<dbReference type="SUPFAM" id="SSF48264">
    <property type="entry name" value="Cytochrome P450"/>
    <property type="match status" value="1"/>
</dbReference>
<keyword evidence="4 8" id="KW-0560">Oxidoreductase</keyword>
<keyword evidence="10" id="KW-1185">Reference proteome</keyword>
<evidence type="ECO:0000256" key="2">
    <source>
        <dbReference type="ARBA" id="ARBA00022617"/>
    </source>
</evidence>
<evidence type="ECO:0000256" key="3">
    <source>
        <dbReference type="ARBA" id="ARBA00022723"/>
    </source>
</evidence>
<dbReference type="RefSeq" id="WP_115993589.1">
    <property type="nucleotide sequence ID" value="NZ_QRDY01000008.1"/>
</dbReference>
<dbReference type="OrthoDB" id="9789468at2"/>
<dbReference type="AlphaFoldDB" id="A0A3D9IA71"/>
<proteinExistence type="inferred from homology"/>
<dbReference type="GO" id="GO:0004497">
    <property type="term" value="F:monooxygenase activity"/>
    <property type="evidence" value="ECO:0007669"/>
    <property type="project" value="UniProtKB-KW"/>
</dbReference>
<dbReference type="Pfam" id="PF00067">
    <property type="entry name" value="p450"/>
    <property type="match status" value="1"/>
</dbReference>
<dbReference type="PRINTS" id="PR00463">
    <property type="entry name" value="EP450I"/>
</dbReference>
<evidence type="ECO:0000256" key="5">
    <source>
        <dbReference type="ARBA" id="ARBA00023004"/>
    </source>
</evidence>
<evidence type="ECO:0000256" key="7">
    <source>
        <dbReference type="PIRSR" id="PIRSR602401-1"/>
    </source>
</evidence>
<keyword evidence="3 7" id="KW-0479">Metal-binding</keyword>
<comment type="similarity">
    <text evidence="1 8">Belongs to the cytochrome P450 family.</text>
</comment>
<dbReference type="Gene3D" id="1.10.630.10">
    <property type="entry name" value="Cytochrome P450"/>
    <property type="match status" value="1"/>
</dbReference>
<dbReference type="InterPro" id="IPR001128">
    <property type="entry name" value="Cyt_P450"/>
</dbReference>
<evidence type="ECO:0000256" key="4">
    <source>
        <dbReference type="ARBA" id="ARBA00023002"/>
    </source>
</evidence>
<dbReference type="Proteomes" id="UP000256869">
    <property type="component" value="Unassembled WGS sequence"/>
</dbReference>